<dbReference type="SUPFAM" id="SSF160544">
    <property type="entry name" value="EscU C-terminal domain-like"/>
    <property type="match status" value="1"/>
</dbReference>
<name>A0A2N0ANV9_9LEPT</name>
<evidence type="ECO:0000313" key="2">
    <source>
        <dbReference type="EMBL" id="PJZ85973.1"/>
    </source>
</evidence>
<dbReference type="InterPro" id="IPR006135">
    <property type="entry name" value="T3SS_substrate_exporter"/>
</dbReference>
<sequence>MKQKMAALAYNPNLHAAPKLVAKAEGRFAENLIRIAREAGVLVIRDEVMIQTLDHLPNGKEIPRDLYEAVAAVFRILVLERQKKNN</sequence>
<evidence type="ECO:0008006" key="4">
    <source>
        <dbReference type="Google" id="ProtNLM"/>
    </source>
</evidence>
<dbReference type="PANTHER" id="PTHR30531">
    <property type="entry name" value="FLAGELLAR BIOSYNTHETIC PROTEIN FLHB"/>
    <property type="match status" value="1"/>
</dbReference>
<dbReference type="Proteomes" id="UP000232145">
    <property type="component" value="Unassembled WGS sequence"/>
</dbReference>
<dbReference type="GO" id="GO:0005886">
    <property type="term" value="C:plasma membrane"/>
    <property type="evidence" value="ECO:0007669"/>
    <property type="project" value="TreeGrafter"/>
</dbReference>
<protein>
    <recommendedName>
        <fullName evidence="4">Flagellar biosynthesis protein FlhB</fullName>
    </recommendedName>
</protein>
<comment type="similarity">
    <text evidence="1">Belongs to the type III secretion exporter family.</text>
</comment>
<reference evidence="2 3" key="1">
    <citation type="submission" date="2017-07" db="EMBL/GenBank/DDBJ databases">
        <title>Leptospira spp. isolated from tropical soils.</title>
        <authorList>
            <person name="Thibeaux R."/>
            <person name="Iraola G."/>
            <person name="Ferres I."/>
            <person name="Bierque E."/>
            <person name="Girault D."/>
            <person name="Soupe-Gilbert M.-E."/>
            <person name="Picardeau M."/>
            <person name="Goarant C."/>
        </authorList>
    </citation>
    <scope>NUCLEOTIDE SEQUENCE [LARGE SCALE GENOMIC DNA]</scope>
    <source>
        <strain evidence="2 3">FH2-B-A1</strain>
    </source>
</reference>
<dbReference type="PANTHER" id="PTHR30531:SF12">
    <property type="entry name" value="FLAGELLAR BIOSYNTHETIC PROTEIN FLHB"/>
    <property type="match status" value="1"/>
</dbReference>
<gene>
    <name evidence="2" type="ORF">CH364_07255</name>
</gene>
<dbReference type="AlphaFoldDB" id="A0A2N0ANV9"/>
<organism evidence="2 3">
    <name type="scientific">Leptospira harrisiae</name>
    <dbReference type="NCBI Taxonomy" id="2023189"/>
    <lineage>
        <taxon>Bacteria</taxon>
        <taxon>Pseudomonadati</taxon>
        <taxon>Spirochaetota</taxon>
        <taxon>Spirochaetia</taxon>
        <taxon>Leptospirales</taxon>
        <taxon>Leptospiraceae</taxon>
        <taxon>Leptospira</taxon>
    </lineage>
</organism>
<keyword evidence="3" id="KW-1185">Reference proteome</keyword>
<proteinExistence type="inferred from homology"/>
<evidence type="ECO:0000313" key="3">
    <source>
        <dbReference type="Proteomes" id="UP000232145"/>
    </source>
</evidence>
<dbReference type="InterPro" id="IPR029025">
    <property type="entry name" value="T3SS_substrate_exporter_C"/>
</dbReference>
<dbReference type="Gene3D" id="3.40.1690.10">
    <property type="entry name" value="secretion proteins EscU"/>
    <property type="match status" value="1"/>
</dbReference>
<dbReference type="Pfam" id="PF01312">
    <property type="entry name" value="Bac_export_2"/>
    <property type="match status" value="1"/>
</dbReference>
<comment type="caution">
    <text evidence="2">The sequence shown here is derived from an EMBL/GenBank/DDBJ whole genome shotgun (WGS) entry which is preliminary data.</text>
</comment>
<accession>A0A2N0ANV9</accession>
<dbReference type="GO" id="GO:0009306">
    <property type="term" value="P:protein secretion"/>
    <property type="evidence" value="ECO:0007669"/>
    <property type="project" value="InterPro"/>
</dbReference>
<dbReference type="EMBL" id="NPDX01000001">
    <property type="protein sequence ID" value="PJZ85973.1"/>
    <property type="molecule type" value="Genomic_DNA"/>
</dbReference>
<dbReference type="RefSeq" id="WP_100742877.1">
    <property type="nucleotide sequence ID" value="NZ_NPDW01000001.1"/>
</dbReference>
<evidence type="ECO:0000256" key="1">
    <source>
        <dbReference type="ARBA" id="ARBA00010690"/>
    </source>
</evidence>
<dbReference type="OrthoDB" id="5244399at2"/>